<keyword evidence="1" id="KW-1133">Transmembrane helix</keyword>
<dbReference type="InterPro" id="IPR027417">
    <property type="entry name" value="P-loop_NTPase"/>
</dbReference>
<evidence type="ECO:0000313" key="3">
    <source>
        <dbReference type="Proteomes" id="UP001530400"/>
    </source>
</evidence>
<dbReference type="InterPro" id="IPR005331">
    <property type="entry name" value="Sulfotransferase"/>
</dbReference>
<proteinExistence type="predicted"/>
<evidence type="ECO:0000313" key="2">
    <source>
        <dbReference type="EMBL" id="KAL3777569.1"/>
    </source>
</evidence>
<dbReference type="PANTHER" id="PTHR32301">
    <property type="entry name" value="COUNTIN RECEPTOR CNR3-RELATED"/>
    <property type="match status" value="1"/>
</dbReference>
<name>A0ABD3NQL4_9STRA</name>
<dbReference type="AlphaFoldDB" id="A0ABD3NQL4"/>
<dbReference type="Gene3D" id="3.40.50.300">
    <property type="entry name" value="P-loop containing nucleotide triphosphate hydrolases"/>
    <property type="match status" value="1"/>
</dbReference>
<dbReference type="PANTHER" id="PTHR32301:SF6">
    <property type="entry name" value="GOLVESIN-RELATED"/>
    <property type="match status" value="1"/>
</dbReference>
<organism evidence="2 3">
    <name type="scientific">Cyclotella atomus</name>
    <dbReference type="NCBI Taxonomy" id="382360"/>
    <lineage>
        <taxon>Eukaryota</taxon>
        <taxon>Sar</taxon>
        <taxon>Stramenopiles</taxon>
        <taxon>Ochrophyta</taxon>
        <taxon>Bacillariophyta</taxon>
        <taxon>Coscinodiscophyceae</taxon>
        <taxon>Thalassiosirophycidae</taxon>
        <taxon>Stephanodiscales</taxon>
        <taxon>Stephanodiscaceae</taxon>
        <taxon>Cyclotella</taxon>
    </lineage>
</organism>
<dbReference type="InterPro" id="IPR053259">
    <property type="entry name" value="Golvesin-related_Golgi"/>
</dbReference>
<feature type="transmembrane region" description="Helical" evidence="1">
    <location>
        <begin position="55"/>
        <end position="77"/>
    </location>
</feature>
<protein>
    <recommendedName>
        <fullName evidence="4">Sulfotransferase domain-containing protein</fullName>
    </recommendedName>
</protein>
<keyword evidence="1" id="KW-0472">Membrane</keyword>
<gene>
    <name evidence="2" type="ORF">ACHAWO_000831</name>
</gene>
<comment type="caution">
    <text evidence="2">The sequence shown here is derived from an EMBL/GenBank/DDBJ whole genome shotgun (WGS) entry which is preliminary data.</text>
</comment>
<sequence>MKQNNKIYRTEVIWKPERLPDEDPEDSCPIDCKILIEWCNLLNNARCNNDTKRRLLLIVSAAALFFLLSSMGSTYAVSESTYAVKEVSSWNENEQSLDQMHEIGLLHIKNAIPLPQIVDDNIANVDEPLQDGDVTYFFHIPRTAGASVKDILGSCAGLITASDVGARDGHALDANLTIVLDELGSKYVNVDTSTVNGIKRAKNLGLVESGLADVIVTQYLYAGATLFNPNKRGRMFTFVRHPIERAVSMFHYLSIATWEPTYDPDLAYITIEMYSRSLRIEHNWMTRLLSNELENDLTLQHLEIAKEVLRKKCIIGLLEDKSESWDRFERFFGWKFPTVRQRECQERILHWGWSNKHSHPILEEGSLAWNLLLKRNELDMKLYEYALTLYQEQAALFGEGGSLV</sequence>
<evidence type="ECO:0008006" key="4">
    <source>
        <dbReference type="Google" id="ProtNLM"/>
    </source>
</evidence>
<reference evidence="2 3" key="1">
    <citation type="submission" date="2024-10" db="EMBL/GenBank/DDBJ databases">
        <title>Updated reference genomes for cyclostephanoid diatoms.</title>
        <authorList>
            <person name="Roberts W.R."/>
            <person name="Alverson A.J."/>
        </authorList>
    </citation>
    <scope>NUCLEOTIDE SEQUENCE [LARGE SCALE GENOMIC DNA]</scope>
    <source>
        <strain evidence="2 3">AJA010-31</strain>
    </source>
</reference>
<evidence type="ECO:0000256" key="1">
    <source>
        <dbReference type="SAM" id="Phobius"/>
    </source>
</evidence>
<dbReference type="Proteomes" id="UP001530400">
    <property type="component" value="Unassembled WGS sequence"/>
</dbReference>
<keyword evidence="1" id="KW-0812">Transmembrane</keyword>
<dbReference type="EMBL" id="JALLPJ020001037">
    <property type="protein sequence ID" value="KAL3777569.1"/>
    <property type="molecule type" value="Genomic_DNA"/>
</dbReference>
<keyword evidence="3" id="KW-1185">Reference proteome</keyword>
<dbReference type="SUPFAM" id="SSF52540">
    <property type="entry name" value="P-loop containing nucleoside triphosphate hydrolases"/>
    <property type="match status" value="1"/>
</dbReference>
<dbReference type="Pfam" id="PF03567">
    <property type="entry name" value="Sulfotransfer_2"/>
    <property type="match status" value="1"/>
</dbReference>
<accession>A0ABD3NQL4</accession>